<accession>A0ABS2ZFU6</accession>
<dbReference type="PANTHER" id="PTHR47504">
    <property type="entry name" value="RIGHT ORIGIN-BINDING PROTEIN"/>
    <property type="match status" value="1"/>
</dbReference>
<evidence type="ECO:0000256" key="1">
    <source>
        <dbReference type="ARBA" id="ARBA00023015"/>
    </source>
</evidence>
<dbReference type="RefSeq" id="WP_188400551.1">
    <property type="nucleotide sequence ID" value="NZ_BMCE01000001.1"/>
</dbReference>
<dbReference type="EMBL" id="JAFHKS010000044">
    <property type="protein sequence ID" value="MBN3546208.1"/>
    <property type="molecule type" value="Genomic_DNA"/>
</dbReference>
<evidence type="ECO:0000313" key="6">
    <source>
        <dbReference type="Proteomes" id="UP001319060"/>
    </source>
</evidence>
<dbReference type="Gene3D" id="1.10.10.60">
    <property type="entry name" value="Homeodomain-like"/>
    <property type="match status" value="1"/>
</dbReference>
<feature type="domain" description="HTH araC/xylS-type" evidence="4">
    <location>
        <begin position="12"/>
        <end position="73"/>
    </location>
</feature>
<gene>
    <name evidence="5" type="ORF">JYA64_12960</name>
</gene>
<keyword evidence="6" id="KW-1185">Reference proteome</keyword>
<comment type="caution">
    <text evidence="5">The sequence shown here is derived from an EMBL/GenBank/DDBJ whole genome shotgun (WGS) entry which is preliminary data.</text>
</comment>
<keyword evidence="1" id="KW-0805">Transcription regulation</keyword>
<evidence type="ECO:0000313" key="5">
    <source>
        <dbReference type="EMBL" id="MBN3546208.1"/>
    </source>
</evidence>
<proteinExistence type="predicted"/>
<keyword evidence="3" id="KW-0804">Transcription</keyword>
<dbReference type="InterPro" id="IPR018060">
    <property type="entry name" value="HTH_AraC"/>
</dbReference>
<organism evidence="5 6">
    <name type="scientific">Fictibacillus barbaricus</name>
    <dbReference type="NCBI Taxonomy" id="182136"/>
    <lineage>
        <taxon>Bacteria</taxon>
        <taxon>Bacillati</taxon>
        <taxon>Bacillota</taxon>
        <taxon>Bacilli</taxon>
        <taxon>Bacillales</taxon>
        <taxon>Fictibacillaceae</taxon>
        <taxon>Fictibacillus</taxon>
    </lineage>
</organism>
<protein>
    <submittedName>
        <fullName evidence="5">Helix-turn-helix transcriptional regulator</fullName>
    </submittedName>
</protein>
<dbReference type="InterPro" id="IPR009057">
    <property type="entry name" value="Homeodomain-like_sf"/>
</dbReference>
<name>A0ABS2ZFU6_9BACL</name>
<dbReference type="SUPFAM" id="SSF46689">
    <property type="entry name" value="Homeodomain-like"/>
    <property type="match status" value="1"/>
</dbReference>
<dbReference type="Proteomes" id="UP001319060">
    <property type="component" value="Unassembled WGS sequence"/>
</dbReference>
<reference evidence="5 6" key="1">
    <citation type="submission" date="2021-01" db="EMBL/GenBank/DDBJ databases">
        <title>Genome Sequencing of Type Strains.</title>
        <authorList>
            <person name="Lemaire J.F."/>
            <person name="Inderbitzin P."/>
            <person name="Collins S.B."/>
            <person name="Wespe N."/>
            <person name="Knight-Connoni V."/>
        </authorList>
    </citation>
    <scope>NUCLEOTIDE SEQUENCE [LARGE SCALE GENOMIC DNA]</scope>
    <source>
        <strain evidence="5 6">DSM 14730</strain>
    </source>
</reference>
<evidence type="ECO:0000259" key="4">
    <source>
        <dbReference type="PROSITE" id="PS01124"/>
    </source>
</evidence>
<sequence length="73" mass="8624">MNYVKNNVKQIFKVLEYIEQHIDESLTLEKLASISTYSPFHFQRMFKSVIGETPAAYVKRYRLENAAHLQVFV</sequence>
<evidence type="ECO:0000256" key="2">
    <source>
        <dbReference type="ARBA" id="ARBA00023125"/>
    </source>
</evidence>
<dbReference type="InterPro" id="IPR050959">
    <property type="entry name" value="MarA-like"/>
</dbReference>
<dbReference type="Pfam" id="PF00165">
    <property type="entry name" value="HTH_AraC"/>
    <property type="match status" value="1"/>
</dbReference>
<evidence type="ECO:0000256" key="3">
    <source>
        <dbReference type="ARBA" id="ARBA00023163"/>
    </source>
</evidence>
<keyword evidence="2" id="KW-0238">DNA-binding</keyword>
<dbReference type="PANTHER" id="PTHR47504:SF6">
    <property type="entry name" value="ARAC-FAMILY TRANSCRIPTIONAL REGULATOR"/>
    <property type="match status" value="1"/>
</dbReference>
<dbReference type="PROSITE" id="PS01124">
    <property type="entry name" value="HTH_ARAC_FAMILY_2"/>
    <property type="match status" value="1"/>
</dbReference>